<proteinExistence type="predicted"/>
<keyword evidence="3" id="KW-1185">Reference proteome</keyword>
<dbReference type="Proteomes" id="UP001472677">
    <property type="component" value="Unassembled WGS sequence"/>
</dbReference>
<name>A0ABR2F0X7_9ROSI</name>
<feature type="region of interest" description="Disordered" evidence="1">
    <location>
        <begin position="181"/>
        <end position="204"/>
    </location>
</feature>
<reference evidence="2 3" key="1">
    <citation type="journal article" date="2024" name="G3 (Bethesda)">
        <title>Genome assembly of Hibiscus sabdariffa L. provides insights into metabolisms of medicinal natural products.</title>
        <authorList>
            <person name="Kim T."/>
        </authorList>
    </citation>
    <scope>NUCLEOTIDE SEQUENCE [LARGE SCALE GENOMIC DNA]</scope>
    <source>
        <strain evidence="2">TK-2024</strain>
        <tissue evidence="2">Old leaves</tissue>
    </source>
</reference>
<comment type="caution">
    <text evidence="2">The sequence shown here is derived from an EMBL/GenBank/DDBJ whole genome shotgun (WGS) entry which is preliminary data.</text>
</comment>
<sequence>MPIGEAVVSESLSTADEASVSGEDVFPAATQSVQTSSVPSSCLPSQPLHIVIDDTANSGSTVVFVPTENNDSSPSQSISTTEAVDPVTQELAATGPSHGVEAMKPVQHGSNTIGLQHGAEAMEFVNQDDEAVESVHHEVEHNSVSPHVMLAQEEGYEGASGMSPTPADMITVEEASVQPEILREKSTMSTSDDADWGSYPDDRR</sequence>
<evidence type="ECO:0000313" key="2">
    <source>
        <dbReference type="EMBL" id="KAK8568585.1"/>
    </source>
</evidence>
<evidence type="ECO:0000256" key="1">
    <source>
        <dbReference type="SAM" id="MobiDB-lite"/>
    </source>
</evidence>
<accession>A0ABR2F0X7</accession>
<protein>
    <submittedName>
        <fullName evidence="2">Uncharacterized protein</fullName>
    </submittedName>
</protein>
<organism evidence="2 3">
    <name type="scientific">Hibiscus sabdariffa</name>
    <name type="common">roselle</name>
    <dbReference type="NCBI Taxonomy" id="183260"/>
    <lineage>
        <taxon>Eukaryota</taxon>
        <taxon>Viridiplantae</taxon>
        <taxon>Streptophyta</taxon>
        <taxon>Embryophyta</taxon>
        <taxon>Tracheophyta</taxon>
        <taxon>Spermatophyta</taxon>
        <taxon>Magnoliopsida</taxon>
        <taxon>eudicotyledons</taxon>
        <taxon>Gunneridae</taxon>
        <taxon>Pentapetalae</taxon>
        <taxon>rosids</taxon>
        <taxon>malvids</taxon>
        <taxon>Malvales</taxon>
        <taxon>Malvaceae</taxon>
        <taxon>Malvoideae</taxon>
        <taxon>Hibiscus</taxon>
    </lineage>
</organism>
<dbReference type="EMBL" id="JBBPBM010000009">
    <property type="protein sequence ID" value="KAK8568585.1"/>
    <property type="molecule type" value="Genomic_DNA"/>
</dbReference>
<gene>
    <name evidence="2" type="ORF">V6N12_007133</name>
</gene>
<evidence type="ECO:0000313" key="3">
    <source>
        <dbReference type="Proteomes" id="UP001472677"/>
    </source>
</evidence>